<protein>
    <recommendedName>
        <fullName evidence="1">Glycosyl transferase family 28 C-terminal domain-containing protein</fullName>
    </recommendedName>
</protein>
<dbReference type="Proteomes" id="UP000236454">
    <property type="component" value="Unassembled WGS sequence"/>
</dbReference>
<dbReference type="GO" id="GO:0016758">
    <property type="term" value="F:hexosyltransferase activity"/>
    <property type="evidence" value="ECO:0007669"/>
    <property type="project" value="InterPro"/>
</dbReference>
<proteinExistence type="predicted"/>
<dbReference type="Pfam" id="PF04101">
    <property type="entry name" value="Glyco_tran_28_C"/>
    <property type="match status" value="1"/>
</dbReference>
<dbReference type="AlphaFoldDB" id="A0A1I6ZZM2"/>
<dbReference type="InterPro" id="IPR007235">
    <property type="entry name" value="Glyco_trans_28_C"/>
</dbReference>
<feature type="domain" description="Glycosyl transferase family 28 C-terminal" evidence="1">
    <location>
        <begin position="253"/>
        <end position="309"/>
    </location>
</feature>
<reference evidence="2 3" key="1">
    <citation type="submission" date="2016-10" db="EMBL/GenBank/DDBJ databases">
        <authorList>
            <person name="de Groot N.N."/>
        </authorList>
    </citation>
    <scope>NUCLEOTIDE SEQUENCE [LARGE SCALE GENOMIC DNA]</scope>
    <source>
        <strain evidence="2 3">CGMCC 1.7005</strain>
    </source>
</reference>
<dbReference type="STRING" id="477690.SAMN05216474_1761"/>
<dbReference type="RefSeq" id="WP_090248429.1">
    <property type="nucleotide sequence ID" value="NZ_FPAS01000002.1"/>
</dbReference>
<evidence type="ECO:0000313" key="2">
    <source>
        <dbReference type="EMBL" id="SFT68105.1"/>
    </source>
</evidence>
<dbReference type="SUPFAM" id="SSF53756">
    <property type="entry name" value="UDP-Glycosyltransferase/glycogen phosphorylase"/>
    <property type="match status" value="1"/>
</dbReference>
<organism evidence="2 3">
    <name type="scientific">Lishizhenia tianjinensis</name>
    <dbReference type="NCBI Taxonomy" id="477690"/>
    <lineage>
        <taxon>Bacteria</taxon>
        <taxon>Pseudomonadati</taxon>
        <taxon>Bacteroidota</taxon>
        <taxon>Flavobacteriia</taxon>
        <taxon>Flavobacteriales</taxon>
        <taxon>Crocinitomicaceae</taxon>
        <taxon>Lishizhenia</taxon>
    </lineage>
</organism>
<accession>A0A1I6ZZM2</accession>
<evidence type="ECO:0000313" key="3">
    <source>
        <dbReference type="Proteomes" id="UP000236454"/>
    </source>
</evidence>
<name>A0A1I6ZZM2_9FLAO</name>
<dbReference type="Gene3D" id="3.40.50.2000">
    <property type="entry name" value="Glycogen Phosphorylase B"/>
    <property type="match status" value="1"/>
</dbReference>
<gene>
    <name evidence="2" type="ORF">SAMN05216474_1761</name>
</gene>
<keyword evidence="3" id="KW-1185">Reference proteome</keyword>
<sequence length="326" mass="38134">MNESISTITHQTVLFSPLNWGLGHVSRSVPLLKQLIEQGNEIIVCCNLDQEDFYRAYFPELWYVSHKGYPFKFEGKGSFMKDVFVNYFQLKHRLDVELEEVKALVKVFTPDIIISDQRFGFRHRKVKSVIISHQLRLNLPKYAFLGQWINKRFLKKFDEVWVPDDELNLSGDLSVSKLAHKRIGILSRFQHEVETQAVKYKYLVIVSGPMPYAKDFLLEMSERLSVCEGKHAVIAGLDAFDYEATKDNVDVYYQPNQEWMERLFGEAEIVISRSGYSTLMDLIRLKRKAILIPTKGQSEQEYLAKHNAQRKQFTFVTEEEFKNYPL</sequence>
<dbReference type="EMBL" id="FPAS01000002">
    <property type="protein sequence ID" value="SFT68105.1"/>
    <property type="molecule type" value="Genomic_DNA"/>
</dbReference>
<evidence type="ECO:0000259" key="1">
    <source>
        <dbReference type="Pfam" id="PF04101"/>
    </source>
</evidence>
<dbReference type="OrthoDB" id="9803241at2"/>